<organism evidence="4 5">
    <name type="scientific">Pararhizobium capsulatum DSM 1112</name>
    <dbReference type="NCBI Taxonomy" id="1121113"/>
    <lineage>
        <taxon>Bacteria</taxon>
        <taxon>Pseudomonadati</taxon>
        <taxon>Pseudomonadota</taxon>
        <taxon>Alphaproteobacteria</taxon>
        <taxon>Hyphomicrobiales</taxon>
        <taxon>Rhizobiaceae</taxon>
        <taxon>Rhizobium/Agrobacterium group</taxon>
        <taxon>Pararhizobium</taxon>
    </lineage>
</organism>
<keyword evidence="5" id="KW-1185">Reference proteome</keyword>
<comment type="caution">
    <text evidence="4">The sequence shown here is derived from an EMBL/GenBank/DDBJ whole genome shotgun (WGS) entry which is preliminary data.</text>
</comment>
<protein>
    <submittedName>
        <fullName evidence="4">GNAT superfamily N-acetyltransferase</fullName>
    </submittedName>
</protein>
<evidence type="ECO:0000256" key="2">
    <source>
        <dbReference type="ARBA" id="ARBA00023315"/>
    </source>
</evidence>
<proteinExistence type="predicted"/>
<dbReference type="PROSITE" id="PS51186">
    <property type="entry name" value="GNAT"/>
    <property type="match status" value="1"/>
</dbReference>
<dbReference type="InterPro" id="IPR050680">
    <property type="entry name" value="YpeA/RimI_acetyltransf"/>
</dbReference>
<accession>A0ABU0BXM2</accession>
<dbReference type="RefSeq" id="WP_370878518.1">
    <property type="nucleotide sequence ID" value="NZ_JAUSVF010000001.1"/>
</dbReference>
<dbReference type="Pfam" id="PF24553">
    <property type="entry name" value="Rv0428c_C"/>
    <property type="match status" value="1"/>
</dbReference>
<name>A0ABU0BXM2_9HYPH</name>
<dbReference type="PANTHER" id="PTHR43420:SF12">
    <property type="entry name" value="N-ACETYLTRANSFERASE DOMAIN-CONTAINING PROTEIN"/>
    <property type="match status" value="1"/>
</dbReference>
<keyword evidence="1" id="KW-0808">Transferase</keyword>
<gene>
    <name evidence="4" type="ORF">QO002_003730</name>
</gene>
<dbReference type="EMBL" id="JAUSVF010000001">
    <property type="protein sequence ID" value="MDQ0321592.1"/>
    <property type="molecule type" value="Genomic_DNA"/>
</dbReference>
<dbReference type="PANTHER" id="PTHR43420">
    <property type="entry name" value="ACETYLTRANSFERASE"/>
    <property type="match status" value="1"/>
</dbReference>
<dbReference type="InterPro" id="IPR016181">
    <property type="entry name" value="Acyl_CoA_acyltransferase"/>
</dbReference>
<sequence length="257" mass="28387">MRDMTASPEMPLVRRLEAVGFRAWPAAEVAYDGSWLIRLTECHDSRRLNSVNPLDPSDSRDIAARLEKASRRFADYGRQLTVRQTPLTPPALIAHMNEAGWQSFAGSIVMIADIPPNESTDSIEHLPTRDIGRFVDARVQICPGEHSAKAALTEIIGAIKPEIGLFVFEDTKIGPSAISLAVHDNDLAGLLQVAVAPEKRGQGIATAIVQSSLRWARLRGARQAWLAVETGNQAARGLYAKFGFREVYRYVYRRPGE</sequence>
<dbReference type="InterPro" id="IPR000182">
    <property type="entry name" value="GNAT_dom"/>
</dbReference>
<reference evidence="4 5" key="1">
    <citation type="submission" date="2023-07" db="EMBL/GenBank/DDBJ databases">
        <title>Genomic Encyclopedia of Type Strains, Phase IV (KMG-IV): sequencing the most valuable type-strain genomes for metagenomic binning, comparative biology and taxonomic classification.</title>
        <authorList>
            <person name="Goeker M."/>
        </authorList>
    </citation>
    <scope>NUCLEOTIDE SEQUENCE [LARGE SCALE GENOMIC DNA]</scope>
    <source>
        <strain evidence="4 5">DSM 1112</strain>
    </source>
</reference>
<evidence type="ECO:0000256" key="1">
    <source>
        <dbReference type="ARBA" id="ARBA00022679"/>
    </source>
</evidence>
<evidence type="ECO:0000259" key="3">
    <source>
        <dbReference type="PROSITE" id="PS51186"/>
    </source>
</evidence>
<dbReference type="CDD" id="cd04301">
    <property type="entry name" value="NAT_SF"/>
    <property type="match status" value="1"/>
</dbReference>
<dbReference type="Proteomes" id="UP001230207">
    <property type="component" value="Unassembled WGS sequence"/>
</dbReference>
<keyword evidence="2" id="KW-0012">Acyltransferase</keyword>
<feature type="domain" description="N-acetyltransferase" evidence="3">
    <location>
        <begin position="109"/>
        <end position="257"/>
    </location>
</feature>
<evidence type="ECO:0000313" key="5">
    <source>
        <dbReference type="Proteomes" id="UP001230207"/>
    </source>
</evidence>
<evidence type="ECO:0000313" key="4">
    <source>
        <dbReference type="EMBL" id="MDQ0321592.1"/>
    </source>
</evidence>
<dbReference type="SUPFAM" id="SSF55729">
    <property type="entry name" value="Acyl-CoA N-acyltransferases (Nat)"/>
    <property type="match status" value="1"/>
</dbReference>
<dbReference type="InterPro" id="IPR056935">
    <property type="entry name" value="Rv0428c-like_C"/>
</dbReference>
<dbReference type="Gene3D" id="3.40.630.30">
    <property type="match status" value="1"/>
</dbReference>